<evidence type="ECO:0000313" key="10">
    <source>
        <dbReference type="EMBL" id="MCP8937526.1"/>
    </source>
</evidence>
<sequence>MSRLLLSRNIRQEGDVVAVRQLARTLAGQLGFESRDQTRIATAVSEIARNAFCYAGSGVAEFALDERDLRQDLVVRVVDHGPGIRDLADVLDGGRGFGLTGARRLMDKVDVQTSDGGGTTVVMRKARPARSGPLAPADARRLAAEIARSDPHPDAMGVLADQNRDLMASLAELRERNEELVQLGRELQDTNRGVVALYAELDEKAEQLRQASELKTRFLSNMSHEFRTPLNSILAISRLLLDRLDGDLSAEQARQVGYIRQSAETLSELVNDLLDLAKVEAGKLDVHVGRFGVEALIGGLRGAMRPLQTSEAVPLIFEDASGLPDLVSDEGKLAQILRNLISNALKYTEAGSVRVSVRHAAATDEMVFTVADTGIGIAPENLDRIFDEFVQLENGIQGRAKGTGLGLPLSRRLAQLLRGRIDVESGVGRGSVFTLSIPVNFVASPAAGRDAVRVLVVDDDASFRYVVRQILGSAPGFELAEAVNGAEALERARAWTPDVIVLDVHMPVLDGVGVMRALRAEPETAAIPVVVLTSHTIDAGLRAAFEGSRALLSKDALSRDALLPLLAPAATKGRP</sequence>
<proteinExistence type="predicted"/>
<reference evidence="10 11" key="1">
    <citation type="submission" date="2022-07" db="EMBL/GenBank/DDBJ databases">
        <authorList>
            <person name="Li W.-J."/>
            <person name="Deng Q.-Q."/>
        </authorList>
    </citation>
    <scope>NUCLEOTIDE SEQUENCE [LARGE SCALE GENOMIC DNA]</scope>
    <source>
        <strain evidence="10 11">SYSU M60028</strain>
    </source>
</reference>
<gene>
    <name evidence="10" type="ORF">NK718_03280</name>
</gene>
<feature type="domain" description="Response regulatory" evidence="9">
    <location>
        <begin position="453"/>
        <end position="569"/>
    </location>
</feature>
<dbReference type="SMART" id="SM00387">
    <property type="entry name" value="HATPase_c"/>
    <property type="match status" value="2"/>
</dbReference>
<dbReference type="InterPro" id="IPR036890">
    <property type="entry name" value="HATPase_C_sf"/>
</dbReference>
<dbReference type="PRINTS" id="PR00344">
    <property type="entry name" value="BCTRLSENSOR"/>
</dbReference>
<dbReference type="Pfam" id="PF00512">
    <property type="entry name" value="HisKA"/>
    <property type="match status" value="1"/>
</dbReference>
<keyword evidence="10" id="KW-0547">Nucleotide-binding</keyword>
<evidence type="ECO:0000256" key="6">
    <source>
        <dbReference type="PROSITE-ProRule" id="PRU00169"/>
    </source>
</evidence>
<dbReference type="SUPFAM" id="SSF52172">
    <property type="entry name" value="CheY-like"/>
    <property type="match status" value="1"/>
</dbReference>
<keyword evidence="4" id="KW-0808">Transferase</keyword>
<keyword evidence="5" id="KW-0418">Kinase</keyword>
<evidence type="ECO:0000256" key="3">
    <source>
        <dbReference type="ARBA" id="ARBA00022553"/>
    </source>
</evidence>
<dbReference type="SUPFAM" id="SSF55874">
    <property type="entry name" value="ATPase domain of HSP90 chaperone/DNA topoisomerase II/histidine kinase"/>
    <property type="match status" value="2"/>
</dbReference>
<dbReference type="CDD" id="cd00082">
    <property type="entry name" value="HisKA"/>
    <property type="match status" value="1"/>
</dbReference>
<comment type="caution">
    <text evidence="10">The sequence shown here is derived from an EMBL/GenBank/DDBJ whole genome shotgun (WGS) entry which is preliminary data.</text>
</comment>
<dbReference type="Gene3D" id="3.30.565.10">
    <property type="entry name" value="Histidine kinase-like ATPase, C-terminal domain"/>
    <property type="match status" value="2"/>
</dbReference>
<evidence type="ECO:0000256" key="7">
    <source>
        <dbReference type="SAM" id="Coils"/>
    </source>
</evidence>
<dbReference type="PROSITE" id="PS50110">
    <property type="entry name" value="RESPONSE_REGULATORY"/>
    <property type="match status" value="1"/>
</dbReference>
<dbReference type="InterPro" id="IPR011006">
    <property type="entry name" value="CheY-like_superfamily"/>
</dbReference>
<evidence type="ECO:0000256" key="2">
    <source>
        <dbReference type="ARBA" id="ARBA00012438"/>
    </source>
</evidence>
<dbReference type="InterPro" id="IPR003661">
    <property type="entry name" value="HisK_dim/P_dom"/>
</dbReference>
<dbReference type="PANTHER" id="PTHR43047:SF72">
    <property type="entry name" value="OSMOSENSING HISTIDINE PROTEIN KINASE SLN1"/>
    <property type="match status" value="1"/>
</dbReference>
<dbReference type="Gene3D" id="1.10.287.130">
    <property type="match status" value="1"/>
</dbReference>
<feature type="coiled-coil region" evidence="7">
    <location>
        <begin position="163"/>
        <end position="214"/>
    </location>
</feature>
<dbReference type="PROSITE" id="PS50109">
    <property type="entry name" value="HIS_KIN"/>
    <property type="match status" value="1"/>
</dbReference>
<keyword evidence="3 6" id="KW-0597">Phosphoprotein</keyword>
<dbReference type="EC" id="2.7.13.3" evidence="2"/>
<dbReference type="Pfam" id="PF00072">
    <property type="entry name" value="Response_reg"/>
    <property type="match status" value="1"/>
</dbReference>
<dbReference type="Gene3D" id="3.40.50.2300">
    <property type="match status" value="1"/>
</dbReference>
<dbReference type="EMBL" id="JANCLU010000002">
    <property type="protein sequence ID" value="MCP8937526.1"/>
    <property type="molecule type" value="Genomic_DNA"/>
</dbReference>
<feature type="domain" description="Histidine kinase" evidence="8">
    <location>
        <begin position="221"/>
        <end position="441"/>
    </location>
</feature>
<dbReference type="InterPro" id="IPR036097">
    <property type="entry name" value="HisK_dim/P_sf"/>
</dbReference>
<dbReference type="SUPFAM" id="SSF47384">
    <property type="entry name" value="Homodimeric domain of signal transducing histidine kinase"/>
    <property type="match status" value="1"/>
</dbReference>
<dbReference type="GO" id="GO:0005524">
    <property type="term" value="F:ATP binding"/>
    <property type="evidence" value="ECO:0007669"/>
    <property type="project" value="UniProtKB-KW"/>
</dbReference>
<accession>A0ABT1L8W3</accession>
<dbReference type="InterPro" id="IPR005467">
    <property type="entry name" value="His_kinase_dom"/>
</dbReference>
<organism evidence="10 11">
    <name type="scientific">Alsobacter ponti</name>
    <dbReference type="NCBI Taxonomy" id="2962936"/>
    <lineage>
        <taxon>Bacteria</taxon>
        <taxon>Pseudomonadati</taxon>
        <taxon>Pseudomonadota</taxon>
        <taxon>Alphaproteobacteria</taxon>
        <taxon>Hyphomicrobiales</taxon>
        <taxon>Alsobacteraceae</taxon>
        <taxon>Alsobacter</taxon>
    </lineage>
</organism>
<name>A0ABT1L8W3_9HYPH</name>
<comment type="catalytic activity">
    <reaction evidence="1">
        <text>ATP + protein L-histidine = ADP + protein N-phospho-L-histidine.</text>
        <dbReference type="EC" id="2.7.13.3"/>
    </reaction>
</comment>
<keyword evidence="11" id="KW-1185">Reference proteome</keyword>
<evidence type="ECO:0000256" key="5">
    <source>
        <dbReference type="ARBA" id="ARBA00022777"/>
    </source>
</evidence>
<evidence type="ECO:0000259" key="8">
    <source>
        <dbReference type="PROSITE" id="PS50109"/>
    </source>
</evidence>
<dbReference type="Pfam" id="PF02518">
    <property type="entry name" value="HATPase_c"/>
    <property type="match status" value="1"/>
</dbReference>
<keyword evidence="7" id="KW-0175">Coiled coil</keyword>
<protein>
    <recommendedName>
        <fullName evidence="2">histidine kinase</fullName>
        <ecNumber evidence="2">2.7.13.3</ecNumber>
    </recommendedName>
</protein>
<dbReference type="InterPro" id="IPR001789">
    <property type="entry name" value="Sig_transdc_resp-reg_receiver"/>
</dbReference>
<dbReference type="PANTHER" id="PTHR43047">
    <property type="entry name" value="TWO-COMPONENT HISTIDINE PROTEIN KINASE"/>
    <property type="match status" value="1"/>
</dbReference>
<keyword evidence="10" id="KW-0067">ATP-binding</keyword>
<dbReference type="InterPro" id="IPR003594">
    <property type="entry name" value="HATPase_dom"/>
</dbReference>
<dbReference type="InterPro" id="IPR004358">
    <property type="entry name" value="Sig_transdc_His_kin-like_C"/>
</dbReference>
<dbReference type="Pfam" id="PF13581">
    <property type="entry name" value="HATPase_c_2"/>
    <property type="match status" value="1"/>
</dbReference>
<evidence type="ECO:0000256" key="1">
    <source>
        <dbReference type="ARBA" id="ARBA00000085"/>
    </source>
</evidence>
<evidence type="ECO:0000259" key="9">
    <source>
        <dbReference type="PROSITE" id="PS50110"/>
    </source>
</evidence>
<evidence type="ECO:0000256" key="4">
    <source>
        <dbReference type="ARBA" id="ARBA00022679"/>
    </source>
</evidence>
<dbReference type="SMART" id="SM00388">
    <property type="entry name" value="HisKA"/>
    <property type="match status" value="1"/>
</dbReference>
<dbReference type="Proteomes" id="UP001205890">
    <property type="component" value="Unassembled WGS sequence"/>
</dbReference>
<dbReference type="SMART" id="SM00448">
    <property type="entry name" value="REC"/>
    <property type="match status" value="1"/>
</dbReference>
<feature type="modified residue" description="4-aspartylphosphate" evidence="6">
    <location>
        <position position="503"/>
    </location>
</feature>
<dbReference type="CDD" id="cd16922">
    <property type="entry name" value="HATPase_EvgS-ArcB-TorS-like"/>
    <property type="match status" value="1"/>
</dbReference>
<dbReference type="RefSeq" id="WP_254738595.1">
    <property type="nucleotide sequence ID" value="NZ_JANCLU010000002.1"/>
</dbReference>
<evidence type="ECO:0000313" key="11">
    <source>
        <dbReference type="Proteomes" id="UP001205890"/>
    </source>
</evidence>